<protein>
    <submittedName>
        <fullName evidence="6">Protein MGA1</fullName>
    </submittedName>
</protein>
<dbReference type="VEuPathDB" id="FungiDB:CAGL0F08195g"/>
<evidence type="ECO:0000313" key="7">
    <source>
        <dbReference type="Proteomes" id="UP000054886"/>
    </source>
</evidence>
<dbReference type="PhylomeDB" id="A0A0W0E3C2"/>
<dbReference type="PANTHER" id="PTHR10015">
    <property type="entry name" value="HEAT SHOCK TRANSCRIPTION FACTOR"/>
    <property type="match status" value="1"/>
</dbReference>
<keyword evidence="2" id="KW-0238">DNA-binding</keyword>
<dbReference type="InterPro" id="IPR036388">
    <property type="entry name" value="WH-like_DNA-bd_sf"/>
</dbReference>
<evidence type="ECO:0000256" key="2">
    <source>
        <dbReference type="ARBA" id="ARBA00023125"/>
    </source>
</evidence>
<dbReference type="SMART" id="SM00415">
    <property type="entry name" value="HSF"/>
    <property type="match status" value="1"/>
</dbReference>
<dbReference type="VEuPathDB" id="FungiDB:B1J91_F08195g"/>
<proteinExistence type="inferred from homology"/>
<dbReference type="GO" id="GO:0003700">
    <property type="term" value="F:DNA-binding transcription factor activity"/>
    <property type="evidence" value="ECO:0007669"/>
    <property type="project" value="InterPro"/>
</dbReference>
<dbReference type="PRINTS" id="PR00056">
    <property type="entry name" value="HSFDOMAIN"/>
</dbReference>
<evidence type="ECO:0000256" key="4">
    <source>
        <dbReference type="RuleBase" id="RU004020"/>
    </source>
</evidence>
<evidence type="ECO:0000256" key="3">
    <source>
        <dbReference type="ARBA" id="ARBA00023242"/>
    </source>
</evidence>
<comment type="subcellular location">
    <subcellularLocation>
        <location evidence="1">Nucleus</location>
    </subcellularLocation>
</comment>
<dbReference type="AlphaFoldDB" id="A0A0W0E3C2"/>
<organism evidence="6 7">
    <name type="scientific">Candida glabrata</name>
    <name type="common">Yeast</name>
    <name type="synonym">Torulopsis glabrata</name>
    <dbReference type="NCBI Taxonomy" id="5478"/>
    <lineage>
        <taxon>Eukaryota</taxon>
        <taxon>Fungi</taxon>
        <taxon>Dikarya</taxon>
        <taxon>Ascomycota</taxon>
        <taxon>Saccharomycotina</taxon>
        <taxon>Saccharomycetes</taxon>
        <taxon>Saccharomycetales</taxon>
        <taxon>Saccharomycetaceae</taxon>
        <taxon>Nakaseomyces</taxon>
    </lineage>
</organism>
<dbReference type="PROSITE" id="PS00434">
    <property type="entry name" value="HSF_DOMAIN"/>
    <property type="match status" value="1"/>
</dbReference>
<comment type="similarity">
    <text evidence="4">Belongs to the HSF family.</text>
</comment>
<dbReference type="GO" id="GO:0005634">
    <property type="term" value="C:nucleus"/>
    <property type="evidence" value="ECO:0007669"/>
    <property type="project" value="UniProtKB-SubCell"/>
</dbReference>
<dbReference type="VEuPathDB" id="FungiDB:GWK60_F07733"/>
<sequence length="325" mass="36626">MQHKTFVHQLHSILSDPTLTGIINWNDDEIGTVFLLKPYHPEFCDNVLKRYFKHGNVSSFVRQLHMYGFHKVGNNSVNSHINNIEGNKIVSKKEPHFIIWKFSHPSGNFHRESSYETLCKITRKPTGFGKDGKRKNILSPIAISYLNPGIKTELSYLPFSRAATGIDNFDLQKENMSYIESATDEALTTSTDTLIDNSLFSGITSANSINTIKTSGTGSNGITTGSSNIQTLINNNIALLKKTTLLIIEILDKFNNPELSQKSEEMFSNLQKLQELKNQLVSKQCELVNMVQPELNSGKSNQVIQSNQYPTPSQFPNFQNYFPSM</sequence>
<dbReference type="InterPro" id="IPR036390">
    <property type="entry name" value="WH_DNA-bd_sf"/>
</dbReference>
<dbReference type="VEuPathDB" id="FungiDB:GVI51_F07755"/>
<dbReference type="PANTHER" id="PTHR10015:SF409">
    <property type="entry name" value="PROTEIN MGA1"/>
    <property type="match status" value="1"/>
</dbReference>
<dbReference type="Gene3D" id="1.10.10.10">
    <property type="entry name" value="Winged helix-like DNA-binding domain superfamily/Winged helix DNA-binding domain"/>
    <property type="match status" value="1"/>
</dbReference>
<evidence type="ECO:0000256" key="1">
    <source>
        <dbReference type="ARBA" id="ARBA00004123"/>
    </source>
</evidence>
<evidence type="ECO:0000313" key="6">
    <source>
        <dbReference type="EMBL" id="KTB00019.1"/>
    </source>
</evidence>
<dbReference type="InterPro" id="IPR000232">
    <property type="entry name" value="HSF_DNA-bd"/>
</dbReference>
<reference evidence="6 7" key="1">
    <citation type="submission" date="2015-10" db="EMBL/GenBank/DDBJ databases">
        <title>Draft genomes sequences of Candida glabrata isolates 1A, 1B, 2A, 2B, 3A and 3B.</title>
        <authorList>
            <person name="Haavelsrud O.E."/>
            <person name="Gaustad P."/>
        </authorList>
    </citation>
    <scope>NUCLEOTIDE SEQUENCE [LARGE SCALE GENOMIC DNA]</scope>
    <source>
        <strain evidence="6">910700640</strain>
    </source>
</reference>
<dbReference type="Pfam" id="PF00447">
    <property type="entry name" value="HSF_DNA-bind"/>
    <property type="match status" value="1"/>
</dbReference>
<dbReference type="EMBL" id="LLZZ01000141">
    <property type="protein sequence ID" value="KTB00019.1"/>
    <property type="molecule type" value="Genomic_DNA"/>
</dbReference>
<dbReference type="GO" id="GO:0043565">
    <property type="term" value="F:sequence-specific DNA binding"/>
    <property type="evidence" value="ECO:0007669"/>
    <property type="project" value="InterPro"/>
</dbReference>
<dbReference type="VEuPathDB" id="FungiDB:GW608_F07733"/>
<name>A0A0W0E3C2_CANGB</name>
<gene>
    <name evidence="6" type="ORF">AO440_001445</name>
</gene>
<dbReference type="Proteomes" id="UP000054886">
    <property type="component" value="Unassembled WGS sequence"/>
</dbReference>
<dbReference type="SUPFAM" id="SSF46785">
    <property type="entry name" value="Winged helix' DNA-binding domain"/>
    <property type="match status" value="1"/>
</dbReference>
<accession>A0A0W0E3C2</accession>
<comment type="caution">
    <text evidence="6">The sequence shown here is derived from an EMBL/GenBank/DDBJ whole genome shotgun (WGS) entry which is preliminary data.</text>
</comment>
<feature type="domain" description="HSF-type DNA-binding" evidence="5">
    <location>
        <begin position="48"/>
        <end position="72"/>
    </location>
</feature>
<keyword evidence="3" id="KW-0539">Nucleus</keyword>
<evidence type="ECO:0000259" key="5">
    <source>
        <dbReference type="PROSITE" id="PS00434"/>
    </source>
</evidence>